<dbReference type="GO" id="GO:0019344">
    <property type="term" value="P:cysteine biosynthetic process"/>
    <property type="evidence" value="ECO:0007669"/>
    <property type="project" value="UniProtKB-KW"/>
</dbReference>
<proteinExistence type="predicted"/>
<keyword evidence="12" id="KW-0408">Iron</keyword>
<keyword evidence="8" id="KW-0274">FAD</keyword>
<dbReference type="CDD" id="cd06199">
    <property type="entry name" value="SiR"/>
    <property type="match status" value="1"/>
</dbReference>
<evidence type="ECO:0000256" key="4">
    <source>
        <dbReference type="ARBA" id="ARBA00022485"/>
    </source>
</evidence>
<dbReference type="InterPro" id="IPR007202">
    <property type="entry name" value="4Fe-4S_dom"/>
</dbReference>
<evidence type="ECO:0000256" key="15">
    <source>
        <dbReference type="ARBA" id="ARBA00052219"/>
    </source>
</evidence>
<evidence type="ECO:0000256" key="9">
    <source>
        <dbReference type="ARBA" id="ARBA00022857"/>
    </source>
</evidence>
<dbReference type="GO" id="GO:0046872">
    <property type="term" value="F:metal ion binding"/>
    <property type="evidence" value="ECO:0007669"/>
    <property type="project" value="UniProtKB-KW"/>
</dbReference>
<reference evidence="18 19" key="1">
    <citation type="submission" date="2020-04" db="EMBL/GenBank/DDBJ databases">
        <title>Enterovirga sp. isolate from soil.</title>
        <authorList>
            <person name="Chea S."/>
            <person name="Kim D.-U."/>
        </authorList>
    </citation>
    <scope>NUCLEOTIDE SEQUENCE [LARGE SCALE GENOMIC DNA]</scope>
    <source>
        <strain evidence="18 19">DB1703</strain>
    </source>
</reference>
<dbReference type="SUPFAM" id="SSF63380">
    <property type="entry name" value="Riboflavin synthase domain-like"/>
    <property type="match status" value="1"/>
</dbReference>
<dbReference type="PANTHER" id="PTHR19384:SF128">
    <property type="entry name" value="NADPH OXIDOREDUCTASE A"/>
    <property type="match status" value="1"/>
</dbReference>
<evidence type="ECO:0000256" key="11">
    <source>
        <dbReference type="ARBA" id="ARBA00023002"/>
    </source>
</evidence>
<dbReference type="InterPro" id="IPR003097">
    <property type="entry name" value="CysJ-like_FAD-binding"/>
</dbReference>
<evidence type="ECO:0000256" key="6">
    <source>
        <dbReference type="ARBA" id="ARBA00022643"/>
    </source>
</evidence>
<dbReference type="GO" id="GO:0005829">
    <property type="term" value="C:cytosol"/>
    <property type="evidence" value="ECO:0007669"/>
    <property type="project" value="TreeGrafter"/>
</dbReference>
<dbReference type="InterPro" id="IPR023173">
    <property type="entry name" value="NADPH_Cyt_P450_Rdtase_alpha"/>
</dbReference>
<dbReference type="InterPro" id="IPR017927">
    <property type="entry name" value="FAD-bd_FR_type"/>
</dbReference>
<evidence type="ECO:0000256" key="1">
    <source>
        <dbReference type="ARBA" id="ARBA00001917"/>
    </source>
</evidence>
<keyword evidence="10" id="KW-0249">Electron transport</keyword>
<dbReference type="PANTHER" id="PTHR19384">
    <property type="entry name" value="NITRIC OXIDE SYNTHASE-RELATED"/>
    <property type="match status" value="1"/>
</dbReference>
<keyword evidence="13" id="KW-0411">Iron-sulfur</keyword>
<dbReference type="GO" id="GO:0004783">
    <property type="term" value="F:sulfite reductase (NADPH) activity"/>
    <property type="evidence" value="ECO:0007669"/>
    <property type="project" value="UniProtKB-EC"/>
</dbReference>
<dbReference type="RefSeq" id="WP_171219475.1">
    <property type="nucleotide sequence ID" value="NZ_JABEPP010000004.1"/>
</dbReference>
<feature type="domain" description="4Fe-4S" evidence="17">
    <location>
        <begin position="81"/>
        <end position="142"/>
    </location>
</feature>
<dbReference type="InterPro" id="IPR001433">
    <property type="entry name" value="OxRdtase_FAD/NAD-bd"/>
</dbReference>
<evidence type="ECO:0000256" key="8">
    <source>
        <dbReference type="ARBA" id="ARBA00022827"/>
    </source>
</evidence>
<dbReference type="GO" id="GO:0051539">
    <property type="term" value="F:4 iron, 4 sulfur cluster binding"/>
    <property type="evidence" value="ECO:0007669"/>
    <property type="project" value="UniProtKB-KW"/>
</dbReference>
<dbReference type="Gene3D" id="3.40.50.80">
    <property type="entry name" value="Nucleotide-binding domain of ferredoxin-NADP reductase (FNR) module"/>
    <property type="match status" value="1"/>
</dbReference>
<dbReference type="PRINTS" id="PR00371">
    <property type="entry name" value="FPNCR"/>
</dbReference>
<dbReference type="InterPro" id="IPR039261">
    <property type="entry name" value="FNR_nucleotide-bd"/>
</dbReference>
<dbReference type="Gene3D" id="1.10.15.40">
    <property type="entry name" value="Electron transport complex subunit B, putative Fe-S cluster"/>
    <property type="match status" value="1"/>
</dbReference>
<dbReference type="PROSITE" id="PS51384">
    <property type="entry name" value="FAD_FR"/>
    <property type="match status" value="1"/>
</dbReference>
<dbReference type="NCBIfam" id="NF004859">
    <property type="entry name" value="PRK06214.1"/>
    <property type="match status" value="1"/>
</dbReference>
<comment type="cofactor">
    <cofactor evidence="1">
        <name>FMN</name>
        <dbReference type="ChEBI" id="CHEBI:58210"/>
    </cofactor>
</comment>
<keyword evidence="10" id="KW-0813">Transport</keyword>
<evidence type="ECO:0000256" key="3">
    <source>
        <dbReference type="ARBA" id="ARBA00012604"/>
    </source>
</evidence>
<dbReference type="GO" id="GO:0010181">
    <property type="term" value="F:FMN binding"/>
    <property type="evidence" value="ECO:0007669"/>
    <property type="project" value="TreeGrafter"/>
</dbReference>
<keyword evidence="19" id="KW-1185">Reference proteome</keyword>
<comment type="caution">
    <text evidence="18">The sequence shown here is derived from an EMBL/GenBank/DDBJ whole genome shotgun (WGS) entry which is preliminary data.</text>
</comment>
<dbReference type="Gene3D" id="2.40.30.10">
    <property type="entry name" value="Translation factors"/>
    <property type="match status" value="1"/>
</dbReference>
<dbReference type="Pfam" id="PF00175">
    <property type="entry name" value="NAD_binding_1"/>
    <property type="match status" value="1"/>
</dbReference>
<evidence type="ECO:0000256" key="2">
    <source>
        <dbReference type="ARBA" id="ARBA00001974"/>
    </source>
</evidence>
<evidence type="ECO:0000313" key="18">
    <source>
        <dbReference type="EMBL" id="NNM74046.1"/>
    </source>
</evidence>
<dbReference type="EC" id="1.8.1.2" evidence="3"/>
<dbReference type="FunFam" id="3.40.50.80:FF:000001">
    <property type="entry name" value="NADPH--cytochrome P450 reductase 1"/>
    <property type="match status" value="1"/>
</dbReference>
<keyword evidence="5" id="KW-0285">Flavoprotein</keyword>
<keyword evidence="14" id="KW-0028">Amino-acid biosynthesis</keyword>
<dbReference type="InterPro" id="IPR001709">
    <property type="entry name" value="Flavoprot_Pyr_Nucl_cyt_Rdtase"/>
</dbReference>
<accession>A0A849I2L1</accession>
<comment type="cofactor">
    <cofactor evidence="2">
        <name>FAD</name>
        <dbReference type="ChEBI" id="CHEBI:57692"/>
    </cofactor>
</comment>
<evidence type="ECO:0000256" key="10">
    <source>
        <dbReference type="ARBA" id="ARBA00022982"/>
    </source>
</evidence>
<dbReference type="PROSITE" id="PS51656">
    <property type="entry name" value="4FE4S"/>
    <property type="match status" value="1"/>
</dbReference>
<evidence type="ECO:0000256" key="7">
    <source>
        <dbReference type="ARBA" id="ARBA00022723"/>
    </source>
</evidence>
<evidence type="ECO:0000256" key="5">
    <source>
        <dbReference type="ARBA" id="ARBA00022630"/>
    </source>
</evidence>
<evidence type="ECO:0000313" key="19">
    <source>
        <dbReference type="Proteomes" id="UP000564885"/>
    </source>
</evidence>
<comment type="catalytic activity">
    <reaction evidence="15">
        <text>hydrogen sulfide + 3 NADP(+) + 3 H2O = sulfite + 3 NADPH + 4 H(+)</text>
        <dbReference type="Rhea" id="RHEA:13801"/>
        <dbReference type="ChEBI" id="CHEBI:15377"/>
        <dbReference type="ChEBI" id="CHEBI:15378"/>
        <dbReference type="ChEBI" id="CHEBI:17359"/>
        <dbReference type="ChEBI" id="CHEBI:29919"/>
        <dbReference type="ChEBI" id="CHEBI:57783"/>
        <dbReference type="ChEBI" id="CHEBI:58349"/>
        <dbReference type="EC" id="1.8.1.2"/>
    </reaction>
</comment>
<feature type="domain" description="FAD-binding FR-type" evidence="16">
    <location>
        <begin position="174"/>
        <end position="387"/>
    </location>
</feature>
<sequence length="538" mass="58023">MTMHAAPPTFIIPETAPFSAEQRAWLSGCFAALLAPASPGATPLTDGEATALGASAGPELAENDTAPWHDPSIPLPERMDMAKERPLAPRLMAAMAQQDCGQCGYNCADYANALFLKKEERLNLCAPGGKDTARMLKKLAEEIGGAPGGPALEAAASPATAVEQPTGPLGYCRENPVPAVFLSRRRLNGDGSKKETWHIEIDLSASGVSYEVGDSLGVFPTNATVVVDAVIAQLGARPERPVNGRTLRDHLLYDYSLGAAPDALFTLFSHIAGGEARKKARALAAGEDPDGDLAHLDVLGALHKFPTARPDAEAFLEALEPLQPRLYSISSSPKADPGKVTLTIDTVRYVINKRQRLGVASTFFAERIEPGAPLKIYVQKAHNFALPADPGTPIIMCGPGTGVAPFRAFLRERKAVGATGRNWLFFGHQRQATDFFYRDELTALRDEKFLTRLTLAWSRDGDQKVYVQDRMREVGADLWSWLKDGAHFYICGDAKRMAKDVETALVDIAGQHGGMKPDEAVAFIAGLKKSGRYQADVY</sequence>
<organism evidence="18 19">
    <name type="scientific">Enterovirga aerilata</name>
    <dbReference type="NCBI Taxonomy" id="2730920"/>
    <lineage>
        <taxon>Bacteria</taxon>
        <taxon>Pseudomonadati</taxon>
        <taxon>Pseudomonadota</taxon>
        <taxon>Alphaproteobacteria</taxon>
        <taxon>Hyphomicrobiales</taxon>
        <taxon>Methylobacteriaceae</taxon>
        <taxon>Enterovirga</taxon>
    </lineage>
</organism>
<evidence type="ECO:0000259" key="17">
    <source>
        <dbReference type="PROSITE" id="PS51656"/>
    </source>
</evidence>
<evidence type="ECO:0000256" key="14">
    <source>
        <dbReference type="ARBA" id="ARBA00023192"/>
    </source>
</evidence>
<protein>
    <recommendedName>
        <fullName evidence="3">assimilatory sulfite reductase (NADPH)</fullName>
        <ecNumber evidence="3">1.8.1.2</ecNumber>
    </recommendedName>
</protein>
<keyword evidence="14" id="KW-0198">Cysteine biosynthesis</keyword>
<evidence type="ECO:0000256" key="12">
    <source>
        <dbReference type="ARBA" id="ARBA00023004"/>
    </source>
</evidence>
<dbReference type="Gene3D" id="1.20.990.10">
    <property type="entry name" value="NADPH-cytochrome p450 Reductase, Chain A, domain 3"/>
    <property type="match status" value="1"/>
</dbReference>
<name>A0A849I2L1_9HYPH</name>
<dbReference type="GO" id="GO:0050660">
    <property type="term" value="F:flavin adenine dinucleotide binding"/>
    <property type="evidence" value="ECO:0007669"/>
    <property type="project" value="TreeGrafter"/>
</dbReference>
<dbReference type="Proteomes" id="UP000564885">
    <property type="component" value="Unassembled WGS sequence"/>
</dbReference>
<keyword evidence="11 18" id="KW-0560">Oxidoreductase</keyword>
<gene>
    <name evidence="18" type="ORF">HJG44_16840</name>
</gene>
<keyword evidence="6" id="KW-0288">FMN</keyword>
<dbReference type="SUPFAM" id="SSF52343">
    <property type="entry name" value="Ferredoxin reductase-like, C-terminal NADP-linked domain"/>
    <property type="match status" value="1"/>
</dbReference>
<keyword evidence="7" id="KW-0479">Metal-binding</keyword>
<dbReference type="EMBL" id="JABEPP010000004">
    <property type="protein sequence ID" value="NNM74046.1"/>
    <property type="molecule type" value="Genomic_DNA"/>
</dbReference>
<dbReference type="InterPro" id="IPR017938">
    <property type="entry name" value="Riboflavin_synthase-like_b-brl"/>
</dbReference>
<evidence type="ECO:0000259" key="16">
    <source>
        <dbReference type="PROSITE" id="PS51384"/>
    </source>
</evidence>
<evidence type="ECO:0000256" key="13">
    <source>
        <dbReference type="ARBA" id="ARBA00023014"/>
    </source>
</evidence>
<dbReference type="Pfam" id="PF00667">
    <property type="entry name" value="FAD_binding_1"/>
    <property type="match status" value="2"/>
</dbReference>
<keyword evidence="9" id="KW-0521">NADP</keyword>
<keyword evidence="4" id="KW-0004">4Fe-4S</keyword>
<dbReference type="AlphaFoldDB" id="A0A849I2L1"/>